<dbReference type="GO" id="GO:0046872">
    <property type="term" value="F:metal ion binding"/>
    <property type="evidence" value="ECO:0007669"/>
    <property type="project" value="UniProtKB-KW"/>
</dbReference>
<dbReference type="SUPFAM" id="SSF56281">
    <property type="entry name" value="Metallo-hydrolase/oxidoreductase"/>
    <property type="match status" value="1"/>
</dbReference>
<dbReference type="PANTHER" id="PTHR42978:SF5">
    <property type="entry name" value="METALLO-BETA-LACTAMASE DOMAIN-CONTAINING PROTEIN"/>
    <property type="match status" value="1"/>
</dbReference>
<name>A0A8H5HA96_9AGAR</name>
<keyword evidence="2" id="KW-0479">Metal-binding</keyword>
<dbReference type="CDD" id="cd07730">
    <property type="entry name" value="metallo-hydrolase-like_MBL-fold"/>
    <property type="match status" value="1"/>
</dbReference>
<evidence type="ECO:0000313" key="5">
    <source>
        <dbReference type="EMBL" id="KAF5379633.1"/>
    </source>
</evidence>
<comment type="similarity">
    <text evidence="1">Belongs to the metallo-beta-lactamase superfamily.</text>
</comment>
<accession>A0A8H5HA96</accession>
<gene>
    <name evidence="5" type="ORF">D9757_009207</name>
</gene>
<keyword evidence="6" id="KW-1185">Reference proteome</keyword>
<organism evidence="5 6">
    <name type="scientific">Collybiopsis confluens</name>
    <dbReference type="NCBI Taxonomy" id="2823264"/>
    <lineage>
        <taxon>Eukaryota</taxon>
        <taxon>Fungi</taxon>
        <taxon>Dikarya</taxon>
        <taxon>Basidiomycota</taxon>
        <taxon>Agaricomycotina</taxon>
        <taxon>Agaricomycetes</taxon>
        <taxon>Agaricomycetidae</taxon>
        <taxon>Agaricales</taxon>
        <taxon>Marasmiineae</taxon>
        <taxon>Omphalotaceae</taxon>
        <taxon>Collybiopsis</taxon>
    </lineage>
</organism>
<evidence type="ECO:0000256" key="1">
    <source>
        <dbReference type="ARBA" id="ARBA00007749"/>
    </source>
</evidence>
<evidence type="ECO:0000256" key="3">
    <source>
        <dbReference type="ARBA" id="ARBA00022801"/>
    </source>
</evidence>
<proteinExistence type="inferred from homology"/>
<dbReference type="AlphaFoldDB" id="A0A8H5HA96"/>
<keyword evidence="3" id="KW-0378">Hydrolase</keyword>
<evidence type="ECO:0000256" key="2">
    <source>
        <dbReference type="ARBA" id="ARBA00022723"/>
    </source>
</evidence>
<dbReference type="InterPro" id="IPR036866">
    <property type="entry name" value="RibonucZ/Hydroxyglut_hydro"/>
</dbReference>
<dbReference type="Gene3D" id="3.60.15.10">
    <property type="entry name" value="Ribonuclease Z/Hydroxyacylglutathione hydrolase-like"/>
    <property type="match status" value="1"/>
</dbReference>
<dbReference type="GO" id="GO:0016787">
    <property type="term" value="F:hydrolase activity"/>
    <property type="evidence" value="ECO:0007669"/>
    <property type="project" value="UniProtKB-KW"/>
</dbReference>
<dbReference type="EMBL" id="JAACJN010000068">
    <property type="protein sequence ID" value="KAF5379633.1"/>
    <property type="molecule type" value="Genomic_DNA"/>
</dbReference>
<dbReference type="Proteomes" id="UP000518752">
    <property type="component" value="Unassembled WGS sequence"/>
</dbReference>
<keyword evidence="4" id="KW-0862">Zinc</keyword>
<reference evidence="5 6" key="1">
    <citation type="journal article" date="2020" name="ISME J.">
        <title>Uncovering the hidden diversity of litter-decomposition mechanisms in mushroom-forming fungi.</title>
        <authorList>
            <person name="Floudas D."/>
            <person name="Bentzer J."/>
            <person name="Ahren D."/>
            <person name="Johansson T."/>
            <person name="Persson P."/>
            <person name="Tunlid A."/>
        </authorList>
    </citation>
    <scope>NUCLEOTIDE SEQUENCE [LARGE SCALE GENOMIC DNA]</scope>
    <source>
        <strain evidence="5 6">CBS 406.79</strain>
    </source>
</reference>
<comment type="caution">
    <text evidence="5">The sequence shown here is derived from an EMBL/GenBank/DDBJ whole genome shotgun (WGS) entry which is preliminary data.</text>
</comment>
<dbReference type="InterPro" id="IPR051013">
    <property type="entry name" value="MBL_superfamily_lactonases"/>
</dbReference>
<sequence>MSEIALPTSSTTVSVKVFDIATPDSTAPARNFLSPVKPGNNELPIAVYSFLIEHPNGRKMLFDLGVRKDSSNYSPVLQRLLSQGKFNVKVDKDITERLKEGGISLDQIDTVIWSHTHFDGDISLFPPTTKLLLGRGSDRRFFPEFADAKLQESDLTGREIEEISWYDPDLTIGGLSAIDFFGDGSLYLLDTPGVSSLSIQAVCITFTVEQHCPGHVTALARVTNNTFVLLGGDTCHHPGQLRPNVHIQRSFPYLGDLLTDLSKPILTIPEGISAYADRTTALSSLEKIQVLDAHPDILLITAMIRHWKV</sequence>
<evidence type="ECO:0000256" key="4">
    <source>
        <dbReference type="ARBA" id="ARBA00022833"/>
    </source>
</evidence>
<evidence type="ECO:0008006" key="7">
    <source>
        <dbReference type="Google" id="ProtNLM"/>
    </source>
</evidence>
<dbReference type="PANTHER" id="PTHR42978">
    <property type="entry name" value="QUORUM-QUENCHING LACTONASE YTNP-RELATED-RELATED"/>
    <property type="match status" value="1"/>
</dbReference>
<protein>
    <recommendedName>
        <fullName evidence="7">Metallo-beta-lactamase domain-containing protein</fullName>
    </recommendedName>
</protein>
<dbReference type="OrthoDB" id="10250730at2759"/>
<evidence type="ECO:0000313" key="6">
    <source>
        <dbReference type="Proteomes" id="UP000518752"/>
    </source>
</evidence>